<comment type="similarity">
    <text evidence="1">Belongs to the peptidase S33 family. ABHD4/ABHD5 subfamily.</text>
</comment>
<evidence type="ECO:0000256" key="2">
    <source>
        <dbReference type="SAM" id="MobiDB-lite"/>
    </source>
</evidence>
<dbReference type="PANTHER" id="PTHR42886">
    <property type="entry name" value="RE40534P-RELATED"/>
    <property type="match status" value="1"/>
</dbReference>
<dbReference type="Gene3D" id="3.40.50.1820">
    <property type="entry name" value="alpha/beta hydrolase"/>
    <property type="match status" value="1"/>
</dbReference>
<dbReference type="AlphaFoldDB" id="A0A0D0BMK3"/>
<proteinExistence type="inferred from homology"/>
<organism evidence="4 5">
    <name type="scientific">Suillus luteus UH-Slu-Lm8-n1</name>
    <dbReference type="NCBI Taxonomy" id="930992"/>
    <lineage>
        <taxon>Eukaryota</taxon>
        <taxon>Fungi</taxon>
        <taxon>Dikarya</taxon>
        <taxon>Basidiomycota</taxon>
        <taxon>Agaricomycotina</taxon>
        <taxon>Agaricomycetes</taxon>
        <taxon>Agaricomycetidae</taxon>
        <taxon>Boletales</taxon>
        <taxon>Suillineae</taxon>
        <taxon>Suillaceae</taxon>
        <taxon>Suillus</taxon>
    </lineage>
</organism>
<dbReference type="InParanoid" id="A0A0D0BMK3"/>
<evidence type="ECO:0000256" key="1">
    <source>
        <dbReference type="ARBA" id="ARBA00038097"/>
    </source>
</evidence>
<name>A0A0D0BMK3_9AGAM</name>
<evidence type="ECO:0000259" key="3">
    <source>
        <dbReference type="Pfam" id="PF00561"/>
    </source>
</evidence>
<dbReference type="GO" id="GO:0055088">
    <property type="term" value="P:lipid homeostasis"/>
    <property type="evidence" value="ECO:0007669"/>
    <property type="project" value="TreeGrafter"/>
</dbReference>
<dbReference type="InterPro" id="IPR029058">
    <property type="entry name" value="AB_hydrolase_fold"/>
</dbReference>
<dbReference type="HOGENOM" id="CLU_017361_3_1_1"/>
<dbReference type="STRING" id="930992.A0A0D0BMK3"/>
<protein>
    <recommendedName>
        <fullName evidence="3">AB hydrolase-1 domain-containing protein</fullName>
    </recommendedName>
</protein>
<dbReference type="EMBL" id="KN835190">
    <property type="protein sequence ID" value="KIK44463.1"/>
    <property type="molecule type" value="Genomic_DNA"/>
</dbReference>
<accession>A0A0D0BMK3</accession>
<dbReference type="Proteomes" id="UP000054485">
    <property type="component" value="Unassembled WGS sequence"/>
</dbReference>
<reference evidence="5" key="2">
    <citation type="submission" date="2015-01" db="EMBL/GenBank/DDBJ databases">
        <title>Evolutionary Origins and Diversification of the Mycorrhizal Mutualists.</title>
        <authorList>
            <consortium name="DOE Joint Genome Institute"/>
            <consortium name="Mycorrhizal Genomics Consortium"/>
            <person name="Kohler A."/>
            <person name="Kuo A."/>
            <person name="Nagy L.G."/>
            <person name="Floudas D."/>
            <person name="Copeland A."/>
            <person name="Barry K.W."/>
            <person name="Cichocki N."/>
            <person name="Veneault-Fourrey C."/>
            <person name="LaButti K."/>
            <person name="Lindquist E.A."/>
            <person name="Lipzen A."/>
            <person name="Lundell T."/>
            <person name="Morin E."/>
            <person name="Murat C."/>
            <person name="Riley R."/>
            <person name="Ohm R."/>
            <person name="Sun H."/>
            <person name="Tunlid A."/>
            <person name="Henrissat B."/>
            <person name="Grigoriev I.V."/>
            <person name="Hibbett D.S."/>
            <person name="Martin F."/>
        </authorList>
    </citation>
    <scope>NUCLEOTIDE SEQUENCE [LARGE SCALE GENOMIC DNA]</scope>
    <source>
        <strain evidence="5">UH-Slu-Lm8-n1</strain>
    </source>
</reference>
<dbReference type="GO" id="GO:0006654">
    <property type="term" value="P:phosphatidic acid biosynthetic process"/>
    <property type="evidence" value="ECO:0007669"/>
    <property type="project" value="TreeGrafter"/>
</dbReference>
<evidence type="ECO:0000313" key="4">
    <source>
        <dbReference type="EMBL" id="KIK44463.1"/>
    </source>
</evidence>
<feature type="domain" description="AB hydrolase-1" evidence="3">
    <location>
        <begin position="104"/>
        <end position="413"/>
    </location>
</feature>
<dbReference type="SUPFAM" id="SSF53474">
    <property type="entry name" value="alpha/beta-Hydrolases"/>
    <property type="match status" value="1"/>
</dbReference>
<gene>
    <name evidence="4" type="ORF">CY34DRAFT_802664</name>
</gene>
<dbReference type="GO" id="GO:0004623">
    <property type="term" value="F:phospholipase A2 activity"/>
    <property type="evidence" value="ECO:0007669"/>
    <property type="project" value="TreeGrafter"/>
</dbReference>
<keyword evidence="5" id="KW-1185">Reference proteome</keyword>
<evidence type="ECO:0000313" key="5">
    <source>
        <dbReference type="Proteomes" id="UP000054485"/>
    </source>
</evidence>
<dbReference type="FunCoup" id="A0A0D0BMK3">
    <property type="interactions" value="179"/>
</dbReference>
<dbReference type="OrthoDB" id="7457040at2759"/>
<feature type="region of interest" description="Disordered" evidence="2">
    <location>
        <begin position="224"/>
        <end position="269"/>
    </location>
</feature>
<dbReference type="GO" id="GO:0035965">
    <property type="term" value="P:cardiolipin acyl-chain remodeling"/>
    <property type="evidence" value="ECO:0007669"/>
    <property type="project" value="TreeGrafter"/>
</dbReference>
<reference evidence="4 5" key="1">
    <citation type="submission" date="2014-04" db="EMBL/GenBank/DDBJ databases">
        <authorList>
            <consortium name="DOE Joint Genome Institute"/>
            <person name="Kuo A."/>
            <person name="Ruytinx J."/>
            <person name="Rineau F."/>
            <person name="Colpaert J."/>
            <person name="Kohler A."/>
            <person name="Nagy L.G."/>
            <person name="Floudas D."/>
            <person name="Copeland A."/>
            <person name="Barry K.W."/>
            <person name="Cichocki N."/>
            <person name="Veneault-Fourrey C."/>
            <person name="LaButti K."/>
            <person name="Lindquist E.A."/>
            <person name="Lipzen A."/>
            <person name="Lundell T."/>
            <person name="Morin E."/>
            <person name="Murat C."/>
            <person name="Sun H."/>
            <person name="Tunlid A."/>
            <person name="Henrissat B."/>
            <person name="Grigoriev I.V."/>
            <person name="Hibbett D.S."/>
            <person name="Martin F."/>
            <person name="Nordberg H.P."/>
            <person name="Cantor M.N."/>
            <person name="Hua S.X."/>
        </authorList>
    </citation>
    <scope>NUCLEOTIDE SEQUENCE [LARGE SCALE GENOMIC DNA]</scope>
    <source>
        <strain evidence="4 5">UH-Slu-Lm8-n1</strain>
    </source>
</reference>
<dbReference type="InterPro" id="IPR000073">
    <property type="entry name" value="AB_hydrolase_1"/>
</dbReference>
<feature type="compositionally biased region" description="Basic and acidic residues" evidence="2">
    <location>
        <begin position="260"/>
        <end position="269"/>
    </location>
</feature>
<dbReference type="Pfam" id="PF00561">
    <property type="entry name" value="Abhydrolase_1"/>
    <property type="match status" value="1"/>
</dbReference>
<dbReference type="GO" id="GO:0042171">
    <property type="term" value="F:lysophosphatidic acid acyltransferase activity"/>
    <property type="evidence" value="ECO:0007669"/>
    <property type="project" value="TreeGrafter"/>
</dbReference>
<dbReference type="PANTHER" id="PTHR42886:SF29">
    <property type="entry name" value="PUMMELIG, ISOFORM A"/>
    <property type="match status" value="1"/>
</dbReference>
<sequence length="439" mass="48778">MSASIPASTSSAFLPLPPAKDIPVTFTASLKSWWAAGDKQGTASEERLLRRLPFFQAEQMTSSTNDSPVIAHRERVQLAAPKHFLNTLSIKSTNPSPTAPPPAVVLHGYGAGLGFFFRNFPALAQWAGRRGTDVFAVDWLGMGRSARVPFTIKAKRDDISGRVNEAESFFVDSLEEWRAKMGLEKMTLIAHSLGAYFSVVYALRYPTRVHKLILLSPAGVPHDPNNLSMPSRELTDEGDSRSTISASHSAVAASTGGVKQIREEQKSIKDKESRSRRLLTYLWEEGWSPFQVVRSTLFWGPMLVGKYSSRRFSGLTEEETRDMHDYILNITLSKGSGEYCISHILAPYAHARMPLVDRIAALKLPITFIYGEHDWMDPQGGLQSLENLRKAGNHRSRMYNIPYAGHHVYLDNPAAVNELLVAELDDAGEQLYLFAASRS</sequence>
<dbReference type="GO" id="GO:0005743">
    <property type="term" value="C:mitochondrial inner membrane"/>
    <property type="evidence" value="ECO:0007669"/>
    <property type="project" value="TreeGrafter"/>
</dbReference>